<feature type="transmembrane region" description="Helical" evidence="3">
    <location>
        <begin position="15"/>
        <end position="36"/>
    </location>
</feature>
<feature type="region of interest" description="Disordered" evidence="2">
    <location>
        <begin position="310"/>
        <end position="331"/>
    </location>
</feature>
<dbReference type="GeneID" id="9048857"/>
<proteinExistence type="inferred from homology"/>
<keyword evidence="3" id="KW-0472">Membrane</keyword>
<gene>
    <name evidence="4" type="ORF">Pmar_PMAR018933</name>
</gene>
<dbReference type="OMA" id="DYLAHYT"/>
<protein>
    <submittedName>
        <fullName evidence="4">Uncharacterized protein</fullName>
    </submittedName>
</protein>
<dbReference type="EMBL" id="GG671525">
    <property type="protein sequence ID" value="EER18706.1"/>
    <property type="molecule type" value="Genomic_DNA"/>
</dbReference>
<sequence length="515" mass="54605">MTGDPILDAGGSLEYLYAVLGPRGMLLGAALLIWTLHYFMVLHQRPYVYFSGTRSTRILELCPAATTSYSPALWCFGSGTLQTLAGTWLLGNVDEHTPPAPPLPGACQYTREFIRVTTPPVRALFINPTQVSTGRTVSLDWLPIGDQRAPPGTGLRPQDCFALLIILNHGIGGALVNGCIIETIQYAQSLGFACVVVNLPGAGGTVAPLPAKGGDGSLTPCASVLRPSFRREVAEAMDAIDRRLKNWDQLQQQQQQTATPPPGSSDPRSSPAVTPRPMGSASTSVSLPKGLIAFSAGGLHALDYLAHFTPRSSSTPDQQAAEGGPDDHGSAGTCSVAAAGIGACAFGHVPLKPEKWAADSSSAKRDFLARCKVQLRQCCAAGDSDLEQCQAAMKAETLLEFETAMLPLTGPSVGPFKPYDSISSLTIPVCLYFSRDDPTIDFDSDVDLLQLAVKGREHLVTAVTETGGHCGGFTTSSLFRSRKPSSKRDSLGSGVRYPITFMVDFIAASLRPVLL</sequence>
<accession>C5K9X7</accession>
<evidence type="ECO:0000313" key="5">
    <source>
        <dbReference type="Proteomes" id="UP000007800"/>
    </source>
</evidence>
<dbReference type="PANTHER" id="PTHR10794">
    <property type="entry name" value="ABHYDROLASE DOMAIN-CONTAINING PROTEIN"/>
    <property type="match status" value="1"/>
</dbReference>
<evidence type="ECO:0000256" key="3">
    <source>
        <dbReference type="SAM" id="Phobius"/>
    </source>
</evidence>
<reference evidence="4 5" key="1">
    <citation type="submission" date="2008-07" db="EMBL/GenBank/DDBJ databases">
        <authorList>
            <person name="El-Sayed N."/>
            <person name="Caler E."/>
            <person name="Inman J."/>
            <person name="Amedeo P."/>
            <person name="Hass B."/>
            <person name="Wortman J."/>
        </authorList>
    </citation>
    <scope>NUCLEOTIDE SEQUENCE [LARGE SCALE GENOMIC DNA]</scope>
    <source>
        <strain evidence="5">ATCC 50983 / TXsc</strain>
    </source>
</reference>
<keyword evidence="3" id="KW-0812">Transmembrane</keyword>
<dbReference type="InParanoid" id="C5K9X7"/>
<dbReference type="OrthoDB" id="423015at2759"/>
<name>C5K9X7_PERM5</name>
<dbReference type="RefSeq" id="XP_002786910.1">
    <property type="nucleotide sequence ID" value="XM_002786864.1"/>
</dbReference>
<dbReference type="Proteomes" id="UP000007800">
    <property type="component" value="Unassembled WGS sequence"/>
</dbReference>
<dbReference type="AlphaFoldDB" id="C5K9X7"/>
<feature type="region of interest" description="Disordered" evidence="2">
    <location>
        <begin position="248"/>
        <end position="284"/>
    </location>
</feature>
<dbReference type="InterPro" id="IPR029058">
    <property type="entry name" value="AB_hydrolase_fold"/>
</dbReference>
<dbReference type="GO" id="GO:0047372">
    <property type="term" value="F:monoacylglycerol lipase activity"/>
    <property type="evidence" value="ECO:0007669"/>
    <property type="project" value="TreeGrafter"/>
</dbReference>
<dbReference type="SUPFAM" id="SSF53474">
    <property type="entry name" value="alpha/beta-Hydrolases"/>
    <property type="match status" value="1"/>
</dbReference>
<dbReference type="InterPro" id="IPR050960">
    <property type="entry name" value="AB_hydrolase_4_sf"/>
</dbReference>
<dbReference type="PANTHER" id="PTHR10794:SF63">
    <property type="entry name" value="ALPHA_BETA HYDROLASE 1, ISOFORM A"/>
    <property type="match status" value="1"/>
</dbReference>
<evidence type="ECO:0000313" key="4">
    <source>
        <dbReference type="EMBL" id="EER18706.1"/>
    </source>
</evidence>
<dbReference type="GO" id="GO:0034338">
    <property type="term" value="F:short-chain carboxylesterase activity"/>
    <property type="evidence" value="ECO:0007669"/>
    <property type="project" value="TreeGrafter"/>
</dbReference>
<keyword evidence="5" id="KW-1185">Reference proteome</keyword>
<evidence type="ECO:0000256" key="2">
    <source>
        <dbReference type="SAM" id="MobiDB-lite"/>
    </source>
</evidence>
<keyword evidence="3" id="KW-1133">Transmembrane helix</keyword>
<organism evidence="5">
    <name type="scientific">Perkinsus marinus (strain ATCC 50983 / TXsc)</name>
    <dbReference type="NCBI Taxonomy" id="423536"/>
    <lineage>
        <taxon>Eukaryota</taxon>
        <taxon>Sar</taxon>
        <taxon>Alveolata</taxon>
        <taxon>Perkinsozoa</taxon>
        <taxon>Perkinsea</taxon>
        <taxon>Perkinsida</taxon>
        <taxon>Perkinsidae</taxon>
        <taxon>Perkinsus</taxon>
    </lineage>
</organism>
<evidence type="ECO:0000256" key="1">
    <source>
        <dbReference type="ARBA" id="ARBA00010884"/>
    </source>
</evidence>
<dbReference type="Gene3D" id="3.40.50.1820">
    <property type="entry name" value="alpha/beta hydrolase"/>
    <property type="match status" value="1"/>
</dbReference>
<comment type="similarity">
    <text evidence="1">Belongs to the AB hydrolase superfamily. AB hydrolase 4 family.</text>
</comment>